<evidence type="ECO:0000313" key="4">
    <source>
        <dbReference type="Proteomes" id="UP001186944"/>
    </source>
</evidence>
<dbReference type="InterPro" id="IPR036397">
    <property type="entry name" value="RNaseH_sf"/>
</dbReference>
<feature type="region of interest" description="Disordered" evidence="1">
    <location>
        <begin position="179"/>
        <end position="221"/>
    </location>
</feature>
<feature type="compositionally biased region" description="Polar residues" evidence="1">
    <location>
        <begin position="207"/>
        <end position="221"/>
    </location>
</feature>
<proteinExistence type="predicted"/>
<gene>
    <name evidence="3" type="ORF">FSP39_017653</name>
</gene>
<sequence>VSDNGPQFASEEFRDFAQRWKFEHITSSPHYPQSNGKAEQAVKVAKQIMRKAKHSKSDPYLAILDYRNTPTQHLGMSPAQRLMNRRTKTLLPTKGELLQSDNNGIAGLQRKFEAAKAKQAEYFNRSSRSLPTLKPGDLVRVKTPDKPWQKGTVISGPENHSYHVETERGGIYRRNRRHIRRSSESTVTPRSSEEDFEVEASAEPISQPISEPNVSALNTADSVPVPKGLQIVTRSGRISKQSAIEIQDYVQMIMHE</sequence>
<dbReference type="FunFam" id="3.30.420.10:FF:000063">
    <property type="entry name" value="Retrovirus-related Pol polyprotein from transposon 297-like Protein"/>
    <property type="match status" value="1"/>
</dbReference>
<reference evidence="3" key="1">
    <citation type="submission" date="2019-08" db="EMBL/GenBank/DDBJ databases">
        <title>The improved chromosome-level genome for the pearl oyster Pinctada fucata martensii using PacBio sequencing and Hi-C.</title>
        <authorList>
            <person name="Zheng Z."/>
        </authorList>
    </citation>
    <scope>NUCLEOTIDE SEQUENCE</scope>
    <source>
        <strain evidence="3">ZZ-2019</strain>
        <tissue evidence="3">Adductor muscle</tissue>
    </source>
</reference>
<evidence type="ECO:0000259" key="2">
    <source>
        <dbReference type="PROSITE" id="PS50994"/>
    </source>
</evidence>
<dbReference type="PANTHER" id="PTHR37984:SF8">
    <property type="entry name" value="CCHC-TYPE DOMAIN-CONTAINING PROTEIN"/>
    <property type="match status" value="1"/>
</dbReference>
<feature type="compositionally biased region" description="Basic and acidic residues" evidence="1">
    <location>
        <begin position="137"/>
        <end position="148"/>
    </location>
</feature>
<dbReference type="InterPro" id="IPR012337">
    <property type="entry name" value="RNaseH-like_sf"/>
</dbReference>
<dbReference type="Proteomes" id="UP001186944">
    <property type="component" value="Unassembled WGS sequence"/>
</dbReference>
<comment type="caution">
    <text evidence="3">The sequence shown here is derived from an EMBL/GenBank/DDBJ whole genome shotgun (WGS) entry which is preliminary data.</text>
</comment>
<name>A0AA88XMU6_PINIB</name>
<keyword evidence="4" id="KW-1185">Reference proteome</keyword>
<feature type="domain" description="Integrase catalytic" evidence="2">
    <location>
        <begin position="1"/>
        <end position="100"/>
    </location>
</feature>
<evidence type="ECO:0000256" key="1">
    <source>
        <dbReference type="SAM" id="MobiDB-lite"/>
    </source>
</evidence>
<evidence type="ECO:0000313" key="3">
    <source>
        <dbReference type="EMBL" id="KAK3088327.1"/>
    </source>
</evidence>
<accession>A0AA88XMU6</accession>
<feature type="region of interest" description="Disordered" evidence="1">
    <location>
        <begin position="134"/>
        <end position="160"/>
    </location>
</feature>
<feature type="non-terminal residue" evidence="3">
    <location>
        <position position="1"/>
    </location>
</feature>
<dbReference type="SUPFAM" id="SSF53098">
    <property type="entry name" value="Ribonuclease H-like"/>
    <property type="match status" value="1"/>
</dbReference>
<dbReference type="GO" id="GO:0015074">
    <property type="term" value="P:DNA integration"/>
    <property type="evidence" value="ECO:0007669"/>
    <property type="project" value="InterPro"/>
</dbReference>
<dbReference type="AlphaFoldDB" id="A0AA88XMU6"/>
<dbReference type="GO" id="GO:0003676">
    <property type="term" value="F:nucleic acid binding"/>
    <property type="evidence" value="ECO:0007669"/>
    <property type="project" value="InterPro"/>
</dbReference>
<dbReference type="EMBL" id="VSWD01000011">
    <property type="protein sequence ID" value="KAK3088327.1"/>
    <property type="molecule type" value="Genomic_DNA"/>
</dbReference>
<dbReference type="Gene3D" id="3.30.420.10">
    <property type="entry name" value="Ribonuclease H-like superfamily/Ribonuclease H"/>
    <property type="match status" value="1"/>
</dbReference>
<dbReference type="PANTHER" id="PTHR37984">
    <property type="entry name" value="PROTEIN CBG26694"/>
    <property type="match status" value="1"/>
</dbReference>
<dbReference type="PROSITE" id="PS50994">
    <property type="entry name" value="INTEGRASE"/>
    <property type="match status" value="1"/>
</dbReference>
<protein>
    <recommendedName>
        <fullName evidence="2">Integrase catalytic domain-containing protein</fullName>
    </recommendedName>
</protein>
<organism evidence="3 4">
    <name type="scientific">Pinctada imbricata</name>
    <name type="common">Atlantic pearl-oyster</name>
    <name type="synonym">Pinctada martensii</name>
    <dbReference type="NCBI Taxonomy" id="66713"/>
    <lineage>
        <taxon>Eukaryota</taxon>
        <taxon>Metazoa</taxon>
        <taxon>Spiralia</taxon>
        <taxon>Lophotrochozoa</taxon>
        <taxon>Mollusca</taxon>
        <taxon>Bivalvia</taxon>
        <taxon>Autobranchia</taxon>
        <taxon>Pteriomorphia</taxon>
        <taxon>Pterioida</taxon>
        <taxon>Pterioidea</taxon>
        <taxon>Pteriidae</taxon>
        <taxon>Pinctada</taxon>
    </lineage>
</organism>
<dbReference type="InterPro" id="IPR001584">
    <property type="entry name" value="Integrase_cat-core"/>
</dbReference>
<dbReference type="InterPro" id="IPR050951">
    <property type="entry name" value="Retrovirus_Pol_polyprotein"/>
</dbReference>